<keyword evidence="2" id="KW-0645">Protease</keyword>
<dbReference type="Pfam" id="PF00877">
    <property type="entry name" value="NLPC_P60"/>
    <property type="match status" value="1"/>
</dbReference>
<dbReference type="InterPro" id="IPR038765">
    <property type="entry name" value="Papain-like_cys_pep_sf"/>
</dbReference>
<evidence type="ECO:0000313" key="6">
    <source>
        <dbReference type="EMBL" id="QMV43698.1"/>
    </source>
</evidence>
<proteinExistence type="inferred from homology"/>
<feature type="domain" description="NlpC/P60" evidence="5">
    <location>
        <begin position="201"/>
        <end position="332"/>
    </location>
</feature>
<dbReference type="GO" id="GO:0006508">
    <property type="term" value="P:proteolysis"/>
    <property type="evidence" value="ECO:0007669"/>
    <property type="project" value="UniProtKB-KW"/>
</dbReference>
<dbReference type="InterPro" id="IPR051202">
    <property type="entry name" value="Peptidase_C40"/>
</dbReference>
<keyword evidence="4" id="KW-0788">Thiol protease</keyword>
<evidence type="ECO:0000256" key="4">
    <source>
        <dbReference type="ARBA" id="ARBA00022807"/>
    </source>
</evidence>
<dbReference type="SUPFAM" id="SSF54001">
    <property type="entry name" value="Cysteine proteinases"/>
    <property type="match status" value="1"/>
</dbReference>
<accession>A0A7G5C3B4</accession>
<comment type="similarity">
    <text evidence="1">Belongs to the peptidase C40 family.</text>
</comment>
<dbReference type="InterPro" id="IPR000064">
    <property type="entry name" value="NLP_P60_dom"/>
</dbReference>
<gene>
    <name evidence="6" type="ORF">FPL14_22880</name>
</gene>
<evidence type="ECO:0000256" key="2">
    <source>
        <dbReference type="ARBA" id="ARBA00022670"/>
    </source>
</evidence>
<dbReference type="Pfam" id="PF07833">
    <property type="entry name" value="Cu_amine_oxidN1"/>
    <property type="match status" value="1"/>
</dbReference>
<dbReference type="AlphaFoldDB" id="A0A7G5C3B4"/>
<dbReference type="EMBL" id="CP041969">
    <property type="protein sequence ID" value="QMV43698.1"/>
    <property type="molecule type" value="Genomic_DNA"/>
</dbReference>
<sequence length="332" mass="36437">MTIYLEGGLNSMKLTRTLSLATFLTLLAGCVQNPGDTMNLKQHSGPVKVQSNGQSPADLTEGRHIVPIQNLQNTGYVSLDDLAQATGYHGAWLRDGTYGVGDYDAAWLFKTGDSTVTVANNKVEMPASAIKDNNHLYIPVAALQKLFGDVTVFTVEPDDVAFFPKPSPNETGANGRNLDFADARPTKPALAADSEGIMNAASEDSRMIAFAKKFLGIKYEFGTGAYKQTGTFDCSSFTRYVFDQFDVDLPRIARAQAEKGHYVDRDKLEVGDLLFFYVPGRFKSNETVGHVGIYMGNGNMIHASPKPQDGVQITPINKAYWKDTFLYAKRYL</sequence>
<dbReference type="PANTHER" id="PTHR47053">
    <property type="entry name" value="MUREIN DD-ENDOPEPTIDASE MEPH-RELATED"/>
    <property type="match status" value="1"/>
</dbReference>
<dbReference type="PROSITE" id="PS51935">
    <property type="entry name" value="NLPC_P60"/>
    <property type="match status" value="1"/>
</dbReference>
<dbReference type="InterPro" id="IPR036582">
    <property type="entry name" value="Mao_N_sf"/>
</dbReference>
<dbReference type="KEGG" id="cchl:FPL14_22880"/>
<evidence type="ECO:0000256" key="1">
    <source>
        <dbReference type="ARBA" id="ARBA00007074"/>
    </source>
</evidence>
<reference evidence="6 7" key="1">
    <citation type="submission" date="2019-07" db="EMBL/GenBank/DDBJ databases">
        <authorList>
            <person name="Kim J.K."/>
            <person name="Cheong H.-M."/>
            <person name="Choi Y."/>
            <person name="Hwang K.J."/>
            <person name="Lee S."/>
            <person name="Choi C."/>
        </authorList>
    </citation>
    <scope>NUCLEOTIDE SEQUENCE [LARGE SCALE GENOMIC DNA]</scope>
    <source>
        <strain evidence="6 7">KS 22</strain>
    </source>
</reference>
<keyword evidence="7" id="KW-1185">Reference proteome</keyword>
<protein>
    <submittedName>
        <fullName evidence="6">Peptidoglycan endopeptidase</fullName>
    </submittedName>
</protein>
<evidence type="ECO:0000313" key="7">
    <source>
        <dbReference type="Proteomes" id="UP000515679"/>
    </source>
</evidence>
<keyword evidence="3" id="KW-0378">Hydrolase</keyword>
<dbReference type="SUPFAM" id="SSF55383">
    <property type="entry name" value="Copper amine oxidase, domain N"/>
    <property type="match status" value="1"/>
</dbReference>
<dbReference type="GO" id="GO:0008234">
    <property type="term" value="F:cysteine-type peptidase activity"/>
    <property type="evidence" value="ECO:0007669"/>
    <property type="project" value="UniProtKB-KW"/>
</dbReference>
<dbReference type="InterPro" id="IPR012854">
    <property type="entry name" value="Cu_amine_oxidase-like_N"/>
</dbReference>
<dbReference type="Proteomes" id="UP000515679">
    <property type="component" value="Chromosome"/>
</dbReference>
<organism evidence="6 7">
    <name type="scientific">Cohnella cholangitidis</name>
    <dbReference type="NCBI Taxonomy" id="2598458"/>
    <lineage>
        <taxon>Bacteria</taxon>
        <taxon>Bacillati</taxon>
        <taxon>Bacillota</taxon>
        <taxon>Bacilli</taxon>
        <taxon>Bacillales</taxon>
        <taxon>Paenibacillaceae</taxon>
        <taxon>Cohnella</taxon>
    </lineage>
</organism>
<dbReference type="PANTHER" id="PTHR47053:SF1">
    <property type="entry name" value="MUREIN DD-ENDOPEPTIDASE MEPH-RELATED"/>
    <property type="match status" value="1"/>
</dbReference>
<dbReference type="Gene3D" id="3.90.1720.10">
    <property type="entry name" value="endopeptidase domain like (from Nostoc punctiforme)"/>
    <property type="match status" value="1"/>
</dbReference>
<evidence type="ECO:0000256" key="3">
    <source>
        <dbReference type="ARBA" id="ARBA00022801"/>
    </source>
</evidence>
<evidence type="ECO:0000259" key="5">
    <source>
        <dbReference type="PROSITE" id="PS51935"/>
    </source>
</evidence>
<name>A0A7G5C3B4_9BACL</name>